<feature type="compositionally biased region" description="Low complexity" evidence="4">
    <location>
        <begin position="364"/>
        <end position="386"/>
    </location>
</feature>
<dbReference type="GO" id="GO:0005634">
    <property type="term" value="C:nucleus"/>
    <property type="evidence" value="ECO:0007669"/>
    <property type="project" value="UniProtKB-UniRule"/>
</dbReference>
<comment type="caution">
    <text evidence="6">The sequence shown here is derived from an EMBL/GenBank/DDBJ whole genome shotgun (WGS) entry which is preliminary data.</text>
</comment>
<keyword evidence="7" id="KW-1185">Reference proteome</keyword>
<dbReference type="InterPro" id="IPR009071">
    <property type="entry name" value="HMG_box_dom"/>
</dbReference>
<dbReference type="STRING" id="180088.A0A1J8RBW4"/>
<dbReference type="EMBL" id="LVVM01000164">
    <property type="protein sequence ID" value="OJA21388.1"/>
    <property type="molecule type" value="Genomic_DNA"/>
</dbReference>
<feature type="region of interest" description="Disordered" evidence="4">
    <location>
        <begin position="117"/>
        <end position="139"/>
    </location>
</feature>
<evidence type="ECO:0000259" key="5">
    <source>
        <dbReference type="PROSITE" id="PS50118"/>
    </source>
</evidence>
<feature type="DNA-binding region" description="HMG box" evidence="3">
    <location>
        <begin position="133"/>
        <end position="204"/>
    </location>
</feature>
<proteinExistence type="predicted"/>
<evidence type="ECO:0000313" key="7">
    <source>
        <dbReference type="Proteomes" id="UP000183567"/>
    </source>
</evidence>
<evidence type="ECO:0000256" key="4">
    <source>
        <dbReference type="SAM" id="MobiDB-lite"/>
    </source>
</evidence>
<evidence type="ECO:0000256" key="2">
    <source>
        <dbReference type="ARBA" id="ARBA00023242"/>
    </source>
</evidence>
<sequence>MLLKRLLFTIRYQAISETGTREWFVLSKRFGLWRVSLRFVWVTAQAMANVSKQFHNRMDPQGPTKMEPHFTHFPARRDLLPFPHNLFNINDHPRNLRLCALYYTLAPYSPLHAMTGPVRSTTTAKTRPKDVQPPRPPNAWILYRSDKLKSLPPEQPGAQRRAQADVSKLISEMWRSESEAVKLEYERLADAKKAEHQRLYPSYRFQPMKKEEKERLREEKRQEKERVRAQKKGRGRTNAAAGPSQEPPPHMPPMAFTAPYLLPGAMSMPIHMPHPQYMVYNPEVQFGPAGPSPPLSAASSPNDTTSASESPSGLDELLMQPSAVPSARASPIPDAQYQLSQQLPDDVPLPSSFQQSLLLQPEETYSTQPMASQQSQTAQPQWQPPQEHILPQPSGSGSAHQPSEWDDFSSSQVPFDFHHPEFLNLDIPLTNNGDLPALTYEGLQALLSSTSTNGVYNMENINPAELAAHPQGELEIAMAPQPDAQSLDLGDLFNDFDFGANFATQETESGAVNPLDTVVQPASFSDFASLFQAPNNPELQAYQAAQQRQRQPSAFTREMLDFINFEAAEGGLQNAPAPQVRPPPPPPTPSTQMSIFTQMTNTPAVAHSSYVPPAGAANSSTRRVAASWKPSFAVHDDSPVDPVQTQWIIPTAQ</sequence>
<dbReference type="PROSITE" id="PS50118">
    <property type="entry name" value="HMG_BOX_2"/>
    <property type="match status" value="1"/>
</dbReference>
<accession>A0A1J8RBW4</accession>
<name>A0A1J8RBW4_9AGAM</name>
<protein>
    <recommendedName>
        <fullName evidence="5">HMG box domain-containing protein</fullName>
    </recommendedName>
</protein>
<feature type="compositionally biased region" description="Basic and acidic residues" evidence="4">
    <location>
        <begin position="208"/>
        <end position="228"/>
    </location>
</feature>
<feature type="domain" description="HMG box" evidence="5">
    <location>
        <begin position="133"/>
        <end position="204"/>
    </location>
</feature>
<dbReference type="InterPro" id="IPR051356">
    <property type="entry name" value="SOX/SOX-like_TF"/>
</dbReference>
<feature type="region of interest" description="Disordered" evidence="4">
    <location>
        <begin position="364"/>
        <end position="411"/>
    </location>
</feature>
<dbReference type="SMART" id="SM00398">
    <property type="entry name" value="HMG"/>
    <property type="match status" value="1"/>
</dbReference>
<dbReference type="PANTHER" id="PTHR45789:SF2">
    <property type="entry name" value="FI18025P1"/>
    <property type="match status" value="1"/>
</dbReference>
<gene>
    <name evidence="6" type="ORF">AZE42_09775</name>
</gene>
<dbReference type="AlphaFoldDB" id="A0A1J8RBW4"/>
<dbReference type="InterPro" id="IPR036910">
    <property type="entry name" value="HMG_box_dom_sf"/>
</dbReference>
<dbReference type="Pfam" id="PF00505">
    <property type="entry name" value="HMG_box"/>
    <property type="match status" value="1"/>
</dbReference>
<reference evidence="6 7" key="1">
    <citation type="submission" date="2016-03" db="EMBL/GenBank/DDBJ databases">
        <title>Comparative genomics of the ectomycorrhizal sister species Rhizopogon vinicolor and Rhizopogon vesiculosus (Basidiomycota: Boletales) reveals a divergence of the mating type B locus.</title>
        <authorList>
            <person name="Mujic A.B."/>
            <person name="Kuo A."/>
            <person name="Tritt A."/>
            <person name="Lipzen A."/>
            <person name="Chen C."/>
            <person name="Johnson J."/>
            <person name="Sharma A."/>
            <person name="Barry K."/>
            <person name="Grigoriev I.V."/>
            <person name="Spatafora J.W."/>
        </authorList>
    </citation>
    <scope>NUCLEOTIDE SEQUENCE [LARGE SCALE GENOMIC DNA]</scope>
    <source>
        <strain evidence="6 7">AM-OR11-056</strain>
    </source>
</reference>
<feature type="compositionally biased region" description="Polar residues" evidence="4">
    <location>
        <begin position="302"/>
        <end position="311"/>
    </location>
</feature>
<dbReference type="GO" id="GO:0000978">
    <property type="term" value="F:RNA polymerase II cis-regulatory region sequence-specific DNA binding"/>
    <property type="evidence" value="ECO:0007669"/>
    <property type="project" value="TreeGrafter"/>
</dbReference>
<organism evidence="6 7">
    <name type="scientific">Rhizopogon vesiculosus</name>
    <dbReference type="NCBI Taxonomy" id="180088"/>
    <lineage>
        <taxon>Eukaryota</taxon>
        <taxon>Fungi</taxon>
        <taxon>Dikarya</taxon>
        <taxon>Basidiomycota</taxon>
        <taxon>Agaricomycotina</taxon>
        <taxon>Agaricomycetes</taxon>
        <taxon>Agaricomycetidae</taxon>
        <taxon>Boletales</taxon>
        <taxon>Suillineae</taxon>
        <taxon>Rhizopogonaceae</taxon>
        <taxon>Rhizopogon</taxon>
    </lineage>
</organism>
<dbReference type="Gene3D" id="1.10.30.10">
    <property type="entry name" value="High mobility group box domain"/>
    <property type="match status" value="1"/>
</dbReference>
<dbReference type="Proteomes" id="UP000183567">
    <property type="component" value="Unassembled WGS sequence"/>
</dbReference>
<dbReference type="CDD" id="cd01389">
    <property type="entry name" value="HMG-box_ROX1-like"/>
    <property type="match status" value="1"/>
</dbReference>
<keyword evidence="1 3" id="KW-0238">DNA-binding</keyword>
<dbReference type="PANTHER" id="PTHR45789">
    <property type="entry name" value="FI18025P1"/>
    <property type="match status" value="1"/>
</dbReference>
<keyword evidence="2 3" id="KW-0539">Nucleus</keyword>
<feature type="region of interest" description="Disordered" evidence="4">
    <location>
        <begin position="199"/>
        <end position="255"/>
    </location>
</feature>
<evidence type="ECO:0000313" key="6">
    <source>
        <dbReference type="EMBL" id="OJA21388.1"/>
    </source>
</evidence>
<feature type="region of interest" description="Disordered" evidence="4">
    <location>
        <begin position="290"/>
        <end position="314"/>
    </location>
</feature>
<evidence type="ECO:0000256" key="3">
    <source>
        <dbReference type="PROSITE-ProRule" id="PRU00267"/>
    </source>
</evidence>
<dbReference type="GO" id="GO:0000981">
    <property type="term" value="F:DNA-binding transcription factor activity, RNA polymerase II-specific"/>
    <property type="evidence" value="ECO:0007669"/>
    <property type="project" value="TreeGrafter"/>
</dbReference>
<dbReference type="OrthoDB" id="6247875at2759"/>
<evidence type="ECO:0000256" key="1">
    <source>
        <dbReference type="ARBA" id="ARBA00023125"/>
    </source>
</evidence>
<dbReference type="SUPFAM" id="SSF47095">
    <property type="entry name" value="HMG-box"/>
    <property type="match status" value="1"/>
</dbReference>